<dbReference type="InterPro" id="IPR018385">
    <property type="entry name" value="C4_dicarb_anaerob_car-like"/>
</dbReference>
<feature type="transmembrane region" description="Helical" evidence="6">
    <location>
        <begin position="276"/>
        <end position="297"/>
    </location>
</feature>
<dbReference type="KEGG" id="obj:EIO64_07265"/>
<name>A0A4D7AZ21_9FIRM</name>
<feature type="transmembrane region" description="Helical" evidence="6">
    <location>
        <begin position="110"/>
        <end position="129"/>
    </location>
</feature>
<gene>
    <name evidence="7" type="ORF">EIO64_07265</name>
</gene>
<evidence type="ECO:0000256" key="4">
    <source>
        <dbReference type="ARBA" id="ARBA00022989"/>
    </source>
</evidence>
<comment type="subcellular location">
    <subcellularLocation>
        <location evidence="1">Cell membrane</location>
        <topology evidence="1">Multi-pass membrane protein</topology>
    </subcellularLocation>
</comment>
<keyword evidence="3 6" id="KW-0812">Transmembrane</keyword>
<sequence>MNQKKFHMPTAYTILFLLLILVAAATWIIPAGSYDYVDGVPVAGTYHTVEQNPQGVGDVLKAAFSGFYDAVDVCIFILMVGGFLGVVMKTGAVDAGVGNVIRLLGGREKWLIPILMLLFGLGGTTYGMWEETMAFYPLLIPVFLAAGYDAVVGISVILLGAGAGVIASTVNPFATGIAAGFAGVSLGEGIVLRLLEWVAFEAAAIWFVMAYAAKVKKNPSKSVVGVGAGKIQVSMDQQVPFTAKRKVIMALFTLTFLIMVYAVVPFDEMGLSLPALGWWFPELSALFLVAGVVIGLIDRMSEEELVETYVAGCADLLGVAFIIGISRGITVLMNDGAITDTVLHWGEQALSGAGAISFTLLVFALYLPLTILIPSSSGLATLSIPIVAPLGKFAGVGGDLVVTAFQSASGLVNIITPTAAVVMGALALGHVPYDRWVKYVWKLILWFLLLALAFLVAGVLLG</sequence>
<reference evidence="8" key="1">
    <citation type="submission" date="2018-12" db="EMBL/GenBank/DDBJ databases">
        <title>Dusodibacter welbiota gen. nov., sp. nov., isolated from human faeces and emended description of the Oscillibacter genus.</title>
        <authorList>
            <person name="Le Roy T."/>
            <person name="Van der Smissen P."/>
            <person name="Delzenne N."/>
            <person name="Muccioli G."/>
            <person name="Collet J.F."/>
            <person name="Cani P.D."/>
        </authorList>
    </citation>
    <scope>NUCLEOTIDE SEQUENCE [LARGE SCALE GENOMIC DNA]</scope>
    <source>
        <strain evidence="8">J115</strain>
    </source>
</reference>
<proteinExistence type="predicted"/>
<evidence type="ECO:0000256" key="2">
    <source>
        <dbReference type="ARBA" id="ARBA00022475"/>
    </source>
</evidence>
<dbReference type="PANTHER" id="PTHR43652">
    <property type="entry name" value="BASIC AMINO ACID ANTIPORTER YFCC-RELATED"/>
    <property type="match status" value="1"/>
</dbReference>
<feature type="transmembrane region" description="Helical" evidence="6">
    <location>
        <begin position="349"/>
        <end position="367"/>
    </location>
</feature>
<evidence type="ECO:0000313" key="7">
    <source>
        <dbReference type="EMBL" id="QCI59042.1"/>
    </source>
</evidence>
<dbReference type="AlphaFoldDB" id="A0A4D7AZ21"/>
<protein>
    <submittedName>
        <fullName evidence="7">YfcC family protein</fullName>
    </submittedName>
</protein>
<evidence type="ECO:0000256" key="6">
    <source>
        <dbReference type="SAM" id="Phobius"/>
    </source>
</evidence>
<feature type="transmembrane region" description="Helical" evidence="6">
    <location>
        <begin position="379"/>
        <end position="405"/>
    </location>
</feature>
<evidence type="ECO:0000256" key="1">
    <source>
        <dbReference type="ARBA" id="ARBA00004651"/>
    </source>
</evidence>
<feature type="transmembrane region" description="Helical" evidence="6">
    <location>
        <begin position="411"/>
        <end position="431"/>
    </location>
</feature>
<dbReference type="Pfam" id="PF03606">
    <property type="entry name" value="DcuC"/>
    <property type="match status" value="1"/>
</dbReference>
<dbReference type="GO" id="GO:0005886">
    <property type="term" value="C:plasma membrane"/>
    <property type="evidence" value="ECO:0007669"/>
    <property type="project" value="UniProtKB-SubCell"/>
</dbReference>
<dbReference type="Proteomes" id="UP000298642">
    <property type="component" value="Chromosome"/>
</dbReference>
<evidence type="ECO:0000256" key="5">
    <source>
        <dbReference type="ARBA" id="ARBA00023136"/>
    </source>
</evidence>
<dbReference type="RefSeq" id="WP_036630883.1">
    <property type="nucleotide sequence ID" value="NZ_DAWBIZ010000052.1"/>
</dbReference>
<dbReference type="GeneID" id="89523456"/>
<feature type="transmembrane region" description="Helical" evidence="6">
    <location>
        <begin position="135"/>
        <end position="158"/>
    </location>
</feature>
<dbReference type="EMBL" id="CP034413">
    <property type="protein sequence ID" value="QCI59042.1"/>
    <property type="molecule type" value="Genomic_DNA"/>
</dbReference>
<dbReference type="InterPro" id="IPR051679">
    <property type="entry name" value="DASS-Related_Transporters"/>
</dbReference>
<feature type="transmembrane region" description="Helical" evidence="6">
    <location>
        <begin position="190"/>
        <end position="212"/>
    </location>
</feature>
<keyword evidence="4 6" id="KW-1133">Transmembrane helix</keyword>
<feature type="transmembrane region" description="Helical" evidence="6">
    <location>
        <begin position="70"/>
        <end position="89"/>
    </location>
</feature>
<evidence type="ECO:0000313" key="8">
    <source>
        <dbReference type="Proteomes" id="UP000298642"/>
    </source>
</evidence>
<keyword evidence="8" id="KW-1185">Reference proteome</keyword>
<feature type="transmembrane region" description="Helical" evidence="6">
    <location>
        <begin position="165"/>
        <end position="184"/>
    </location>
</feature>
<keyword evidence="5 6" id="KW-0472">Membrane</keyword>
<feature type="transmembrane region" description="Helical" evidence="6">
    <location>
        <begin position="443"/>
        <end position="461"/>
    </location>
</feature>
<organism evidence="7 8">
    <name type="scientific">Dysosmobacter welbionis</name>
    <dbReference type="NCBI Taxonomy" id="2093857"/>
    <lineage>
        <taxon>Bacteria</taxon>
        <taxon>Bacillati</taxon>
        <taxon>Bacillota</taxon>
        <taxon>Clostridia</taxon>
        <taxon>Eubacteriales</taxon>
        <taxon>Oscillospiraceae</taxon>
        <taxon>Dysosmobacter</taxon>
    </lineage>
</organism>
<evidence type="ECO:0000256" key="3">
    <source>
        <dbReference type="ARBA" id="ARBA00022692"/>
    </source>
</evidence>
<feature type="transmembrane region" description="Helical" evidence="6">
    <location>
        <begin position="247"/>
        <end position="264"/>
    </location>
</feature>
<feature type="transmembrane region" description="Helical" evidence="6">
    <location>
        <begin position="12"/>
        <end position="29"/>
    </location>
</feature>
<accession>A0A4D7AZ21</accession>
<keyword evidence="2" id="KW-1003">Cell membrane</keyword>
<feature type="transmembrane region" description="Helical" evidence="6">
    <location>
        <begin position="309"/>
        <end position="329"/>
    </location>
</feature>
<dbReference type="PANTHER" id="PTHR43652:SF6">
    <property type="entry name" value="ARGININE REPRESSOR"/>
    <property type="match status" value="1"/>
</dbReference>